<keyword evidence="2" id="KW-0347">Helicase</keyword>
<dbReference type="RefSeq" id="WP_061533002.1">
    <property type="nucleotide sequence ID" value="NZ_CP013233.1"/>
</dbReference>
<dbReference type="OrthoDB" id="713315at2"/>
<feature type="domain" description="Helicase C-terminal" evidence="1">
    <location>
        <begin position="1040"/>
        <end position="1208"/>
    </location>
</feature>
<protein>
    <submittedName>
        <fullName evidence="2">Helicase conserved C-terminal domain protein</fullName>
    </submittedName>
</protein>
<dbReference type="CDD" id="cd18785">
    <property type="entry name" value="SF2_C"/>
    <property type="match status" value="1"/>
</dbReference>
<dbReference type="Pfam" id="PF00271">
    <property type="entry name" value="Helicase_C"/>
    <property type="match status" value="1"/>
</dbReference>
<dbReference type="PROSITE" id="PS51194">
    <property type="entry name" value="HELICASE_CTER"/>
    <property type="match status" value="1"/>
</dbReference>
<evidence type="ECO:0000259" key="1">
    <source>
        <dbReference type="PROSITE" id="PS51194"/>
    </source>
</evidence>
<dbReference type="PATRIC" id="fig|279058.18.peg.1669"/>
<dbReference type="SMART" id="SM00490">
    <property type="entry name" value="HELICc"/>
    <property type="match status" value="1"/>
</dbReference>
<evidence type="ECO:0000313" key="2">
    <source>
        <dbReference type="EMBL" id="AMP09470.1"/>
    </source>
</evidence>
<dbReference type="EMBL" id="CP013235">
    <property type="protein sequence ID" value="AMP09470.1"/>
    <property type="molecule type" value="Genomic_DNA"/>
</dbReference>
<accession>A0A127QHC6</accession>
<organism evidence="2 3">
    <name type="scientific">Collimonas arenae</name>
    <dbReference type="NCBI Taxonomy" id="279058"/>
    <lineage>
        <taxon>Bacteria</taxon>
        <taxon>Pseudomonadati</taxon>
        <taxon>Pseudomonadota</taxon>
        <taxon>Betaproteobacteria</taxon>
        <taxon>Burkholderiales</taxon>
        <taxon>Oxalobacteraceae</taxon>
        <taxon>Collimonas</taxon>
    </lineage>
</organism>
<dbReference type="Gene3D" id="3.40.50.300">
    <property type="entry name" value="P-loop containing nucleotide triphosphate hydrolases"/>
    <property type="match status" value="1"/>
</dbReference>
<dbReference type="Proteomes" id="UP000071778">
    <property type="component" value="Chromosome"/>
</dbReference>
<dbReference type="SUPFAM" id="SSF52540">
    <property type="entry name" value="P-loop containing nucleoside triphosphate hydrolases"/>
    <property type="match status" value="1"/>
</dbReference>
<keyword evidence="3" id="KW-1185">Reference proteome</keyword>
<sequence length="1384" mass="155217">MSEPVLRVNPTQISTTLKEAVVDALLNMTHAHISGAGAFGKQLYGARPRTTLNSGFLLPQKNDSGGDEVTSPIWISSHGLQLQVTSGLDSAITVKPYLSVYVRILPDESDLAKPNCRLSFRLRRDIFTSVRDAIRSREDDEWEKIKGSYPSRYKHPDWPRIRNEIRDKVYTERNIPLNLSTLESEEPAQDDSSQADDGAVEAGVVTDGVTPVSIRDEDFEPLTIPHKWLRLDVSLPEFCFAPNNGAAAVEIAASQHAELMNAALEQYLKAWADGPEGKQWGYRHMPVRPSQYKRWSAFLDDIRSSQESVVLPQIQLAWNVQVAQDWLDQTGLNVLIALENRSIESRQQVDNTDQAVFLVELEVHMPSTLHRNLKLERVEPSYRYNRYLRYSAMGHNGGVKAISADNDSTVLRTTWAPRYVQPRIVPTSGNSINRHVRALGKAEGFAGVVPIVAAMRDWLAEQPNKIDPTDGLDKSDITSIERETEKFKEDLQKWGNEIASIETGIELLKESRAAWSARGKQTDNKAIVFEAWLAMNESMANFMQKRFKNDDGEWRLFQLAFIIANIPALASRIPEFKHYYNAARDDSVTLLYFATGGGKSEAFFGLLIFNLLLDRLRGKLTGVTAMLRYPLRLLTIQQAQRCAKVLAQAELVRRKYGYPGDPLSIGFWVGSGGSPNHHSTKGVSSIKEIEEVFPDKTSEEKLLDTDPKYRSAVHAWNKIPSCPFCDAMTTLRRFPAQGGTIAHVCSNRDCPSNDGDWKPLPFYICDEDIYDLAPSVLLGTVDKLALIGHSSGTIRRVYGMLGAAPWRNPSTKRLKIPLKKDLEKGYAACGYEPLSPAYANGVKHFHDPFPSLIIQDEAHLLDESLGTFAGLFESTLDAIFSHMFKPLANIVAQSPNHLRRRAKVIAASATVSEPERQLEHLYQREIPASQFPHPGPTLYDSFYAVPDEPDSAEVSRAKQLEPEVRSPQARVYCGFMTNGKPHTATSVAVLSNFHLCISRLFTGLVDGDQKMQQTMRQSLQDCVSSGPLQELHQQVLGTASISEIATMVDLHRIALTYVTNKKGGDQIMAAEHEETRKRHLNGDVPLDNLDTRLITGSVDQGEIQAVVRAAQERDLPGQPFTPLSQVLRSVIATSAISHGVDVEEFNSMFFAGMPSDIAEYIQASSRVGRTHIGFVVLIPTPQRRRDRYIVEVFDIFHRFLERMVQPAAIDRWAEKAVERVFPSLLQAYLVGIVPTCKLVELPEDEKTKVPDFTWVPDIRKEFNQRGINFVKEITRFIELAIGLKEGYCPEGIDHYRKMIDDKTWLILNLWTSSALYGNGHLKAYFDGQTDSMNKPMTSLRDVDQGGDIRMSFKDAQGKRQKANEVFAVMELVRNGVAENDDDET</sequence>
<keyword evidence="2" id="KW-0067">ATP-binding</keyword>
<keyword evidence="2" id="KW-0378">Hydrolase</keyword>
<proteinExistence type="predicted"/>
<reference evidence="2 3" key="1">
    <citation type="submission" date="2015-11" db="EMBL/GenBank/DDBJ databases">
        <title>Exploring the genomic traits of fungus-feeding bacterial genus Collimonas.</title>
        <authorList>
            <person name="Song C."/>
            <person name="Schmidt R."/>
            <person name="de Jager V."/>
            <person name="Krzyzanowska D."/>
            <person name="Jongedijk E."/>
            <person name="Cankar K."/>
            <person name="Beekwilder J."/>
            <person name="van Veen A."/>
            <person name="de Boer W."/>
            <person name="van Veen J.A."/>
            <person name="Garbeva P."/>
        </authorList>
    </citation>
    <scope>NUCLEOTIDE SEQUENCE [LARGE SCALE GENOMIC DNA]</scope>
    <source>
        <strain evidence="2 3">Ter282</strain>
    </source>
</reference>
<gene>
    <name evidence="2" type="ORF">CAter282_1689</name>
</gene>
<dbReference type="InterPro" id="IPR001650">
    <property type="entry name" value="Helicase_C-like"/>
</dbReference>
<name>A0A127QHC6_9BURK</name>
<dbReference type="InterPro" id="IPR027417">
    <property type="entry name" value="P-loop_NTPase"/>
</dbReference>
<evidence type="ECO:0000313" key="3">
    <source>
        <dbReference type="Proteomes" id="UP000071778"/>
    </source>
</evidence>
<dbReference type="GO" id="GO:0004386">
    <property type="term" value="F:helicase activity"/>
    <property type="evidence" value="ECO:0007669"/>
    <property type="project" value="UniProtKB-KW"/>
</dbReference>
<keyword evidence="2" id="KW-0547">Nucleotide-binding</keyword>